<dbReference type="PANTHER" id="PTHR37260">
    <property type="entry name" value="PHOSPHORELAY PROTEIN"/>
    <property type="match status" value="1"/>
</dbReference>
<reference evidence="2 3" key="1">
    <citation type="submission" date="2021-07" db="EMBL/GenBank/DDBJ databases">
        <title>The Aristolochia fimbriata genome: insights into angiosperm evolution, floral development and chemical biosynthesis.</title>
        <authorList>
            <person name="Jiao Y."/>
        </authorList>
    </citation>
    <scope>NUCLEOTIDE SEQUENCE [LARGE SCALE GENOMIC DNA]</scope>
    <source>
        <strain evidence="2">IBCAS-2021</strain>
        <tissue evidence="2">Leaf</tissue>
    </source>
</reference>
<name>A0AAV7EJB8_ARIFI</name>
<feature type="compositionally biased region" description="Polar residues" evidence="1">
    <location>
        <begin position="389"/>
        <end position="398"/>
    </location>
</feature>
<feature type="region of interest" description="Disordered" evidence="1">
    <location>
        <begin position="368"/>
        <end position="410"/>
    </location>
</feature>
<gene>
    <name evidence="2" type="ORF">H6P81_013910</name>
</gene>
<sequence>MDLKASARSKRAHSLQHKKAAQKPRPQNPSSSHTNPQSQNKGKPRPSQIPPSQSLASNWDRYEEEFQSGVGDVEGNDSLPASQYDAVEPKSKGADFAFLISEAQKEQQRGSNTTADSYAFTEFDRRISSSISLRGQSILSWCSDDNFFVDDNATSTEEAPFLSLDLNVLAMQLEKIDVTKRLFLGDDLLPILQGLDETEIYDASNSKEDVVPLAIADVGSSTAMEDVPDSYRLMPSTSDGFDGSIDVTPAPDVENSNRNFPAHIAKSDFLLKDQNHQIRINTIVNEVADEKLPAAFEGTSAEAELDMLLNSFGETKLLESFDLDEKFTSDLPEVQVSSSFSLKDSSVAVGTPPLFSSTCAHSIDALLPKSSSPNSRSAALAPQPERPDATSSSFSVSNPLDDFDSWLDTI</sequence>
<feature type="compositionally biased region" description="Acidic residues" evidence="1">
    <location>
        <begin position="401"/>
        <end position="410"/>
    </location>
</feature>
<dbReference type="PANTHER" id="PTHR37260:SF2">
    <property type="entry name" value="PROTEIN ECERIFERUM 16"/>
    <property type="match status" value="1"/>
</dbReference>
<evidence type="ECO:0000256" key="1">
    <source>
        <dbReference type="SAM" id="MobiDB-lite"/>
    </source>
</evidence>
<organism evidence="2 3">
    <name type="scientific">Aristolochia fimbriata</name>
    <name type="common">White veined hardy Dutchman's pipe vine</name>
    <dbReference type="NCBI Taxonomy" id="158543"/>
    <lineage>
        <taxon>Eukaryota</taxon>
        <taxon>Viridiplantae</taxon>
        <taxon>Streptophyta</taxon>
        <taxon>Embryophyta</taxon>
        <taxon>Tracheophyta</taxon>
        <taxon>Spermatophyta</taxon>
        <taxon>Magnoliopsida</taxon>
        <taxon>Magnoliidae</taxon>
        <taxon>Piperales</taxon>
        <taxon>Aristolochiaceae</taxon>
        <taxon>Aristolochia</taxon>
    </lineage>
</organism>
<dbReference type="InterPro" id="IPR053342">
    <property type="entry name" value="Exosome_cofactor/PTGS_suppr"/>
</dbReference>
<dbReference type="AlphaFoldDB" id="A0AAV7EJB8"/>
<feature type="compositionally biased region" description="Basic residues" evidence="1">
    <location>
        <begin position="7"/>
        <end position="22"/>
    </location>
</feature>
<proteinExistence type="predicted"/>
<feature type="region of interest" description="Disordered" evidence="1">
    <location>
        <begin position="1"/>
        <end position="84"/>
    </location>
</feature>
<protein>
    <submittedName>
        <fullName evidence="2">Uncharacterized protein</fullName>
    </submittedName>
</protein>
<dbReference type="EMBL" id="JAINDJ010000005">
    <property type="protein sequence ID" value="KAG9447782.1"/>
    <property type="molecule type" value="Genomic_DNA"/>
</dbReference>
<dbReference type="Proteomes" id="UP000825729">
    <property type="component" value="Unassembled WGS sequence"/>
</dbReference>
<feature type="compositionally biased region" description="Polar residues" evidence="1">
    <location>
        <begin position="28"/>
        <end position="41"/>
    </location>
</feature>
<evidence type="ECO:0000313" key="3">
    <source>
        <dbReference type="Proteomes" id="UP000825729"/>
    </source>
</evidence>
<accession>A0AAV7EJB8</accession>
<evidence type="ECO:0000313" key="2">
    <source>
        <dbReference type="EMBL" id="KAG9447782.1"/>
    </source>
</evidence>
<keyword evidence="3" id="KW-1185">Reference proteome</keyword>
<comment type="caution">
    <text evidence="2">The sequence shown here is derived from an EMBL/GenBank/DDBJ whole genome shotgun (WGS) entry which is preliminary data.</text>
</comment>